<proteinExistence type="predicted"/>
<sequence length="130" mass="14501">MISNASLTWARGAPRPMPVMERDNRNVLQSWLVENAKCETSDSYPKSRRAAMRNKKGETREWKTNECLVVEGGRALTNSYSLYRDVPAGSVAQNIQERVGSQEKRSRDEAGATGMSLGVTSFLSMTIMIK</sequence>
<keyword evidence="2" id="KW-1185">Reference proteome</keyword>
<dbReference type="VEuPathDB" id="FungiDB:JI435_437330"/>
<organism evidence="1 2">
    <name type="scientific">Phaeosphaeria nodorum (strain SN15 / ATCC MYA-4574 / FGSC 10173)</name>
    <name type="common">Glume blotch fungus</name>
    <name type="synonym">Parastagonospora nodorum</name>
    <dbReference type="NCBI Taxonomy" id="321614"/>
    <lineage>
        <taxon>Eukaryota</taxon>
        <taxon>Fungi</taxon>
        <taxon>Dikarya</taxon>
        <taxon>Ascomycota</taxon>
        <taxon>Pezizomycotina</taxon>
        <taxon>Dothideomycetes</taxon>
        <taxon>Pleosporomycetidae</taxon>
        <taxon>Pleosporales</taxon>
        <taxon>Pleosporineae</taxon>
        <taxon>Phaeosphaeriaceae</taxon>
        <taxon>Parastagonospora</taxon>
    </lineage>
</organism>
<reference evidence="2" key="1">
    <citation type="journal article" date="2021" name="BMC Genomics">
        <title>Chromosome-level genome assembly and manually-curated proteome of model necrotroph Parastagonospora nodorum Sn15 reveals a genome-wide trove of candidate effector homologs, and redundancy of virulence-related functions within an accessory chromosome.</title>
        <authorList>
            <person name="Bertazzoni S."/>
            <person name="Jones D.A.B."/>
            <person name="Phan H.T."/>
            <person name="Tan K.-C."/>
            <person name="Hane J.K."/>
        </authorList>
    </citation>
    <scope>NUCLEOTIDE SEQUENCE [LARGE SCALE GENOMIC DNA]</scope>
    <source>
        <strain evidence="2">SN15 / ATCC MYA-4574 / FGSC 10173)</strain>
    </source>
</reference>
<dbReference type="EMBL" id="CP069032">
    <property type="protein sequence ID" value="QRC99695.1"/>
    <property type="molecule type" value="Genomic_DNA"/>
</dbReference>
<accession>A0A7U2FB24</accession>
<name>A0A7U2FB24_PHANO</name>
<evidence type="ECO:0000313" key="1">
    <source>
        <dbReference type="EMBL" id="QRC99695.1"/>
    </source>
</evidence>
<evidence type="ECO:0000313" key="2">
    <source>
        <dbReference type="Proteomes" id="UP000663193"/>
    </source>
</evidence>
<dbReference type="AlphaFoldDB" id="A0A7U2FB24"/>
<gene>
    <name evidence="1" type="ORF">JI435_437330</name>
</gene>
<protein>
    <submittedName>
        <fullName evidence="1">Uncharacterized protein</fullName>
    </submittedName>
</protein>
<dbReference type="Proteomes" id="UP000663193">
    <property type="component" value="Chromosome 10"/>
</dbReference>